<dbReference type="Pfam" id="PF00420">
    <property type="entry name" value="Oxidored_q2"/>
    <property type="match status" value="1"/>
</dbReference>
<dbReference type="NCBIfam" id="NF005929">
    <property type="entry name" value="PRK07946.1"/>
    <property type="match status" value="1"/>
</dbReference>
<dbReference type="EMBL" id="UYIO01000001">
    <property type="protein sequence ID" value="VDG75545.1"/>
    <property type="molecule type" value="Genomic_DNA"/>
</dbReference>
<keyword evidence="12" id="KW-1185">Reference proteome</keyword>
<evidence type="ECO:0000256" key="5">
    <source>
        <dbReference type="ARBA" id="ARBA00022989"/>
    </source>
</evidence>
<comment type="similarity">
    <text evidence="2">Belongs to the CPA3 antiporters (TC 2.A.63) subunit C family.</text>
</comment>
<evidence type="ECO:0000256" key="7">
    <source>
        <dbReference type="SAM" id="MobiDB-lite"/>
    </source>
</evidence>
<dbReference type="EMBL" id="JAWNFU010000001">
    <property type="protein sequence ID" value="MDY5152538.1"/>
    <property type="molecule type" value="Genomic_DNA"/>
</dbReference>
<sequence length="182" mass="20057">MTSSLTLVIMCGVLVAVGVYLLMERSLTRVVLGISCLGNGVNIMFLIAGGRAGNPPFVEQSQPDSWSDPLVMAMMLTSIVITLATTGFLAAMAYRTWQLRDNDEVRDDVEDRAIALRSEISGHVDERSEAGTDLEQTSEEFRDETEGSESFFKPAGRVVRRWVRRQGVISNPDATRGTEGRR</sequence>
<evidence type="ECO:0000256" key="6">
    <source>
        <dbReference type="ARBA" id="ARBA00023136"/>
    </source>
</evidence>
<dbReference type="PANTHER" id="PTHR34583">
    <property type="entry name" value="ANTIPORTER SUBUNIT MNHC2-RELATED"/>
    <property type="match status" value="1"/>
</dbReference>
<evidence type="ECO:0000256" key="8">
    <source>
        <dbReference type="SAM" id="Phobius"/>
    </source>
</evidence>
<dbReference type="EMBL" id="FNAU01000008">
    <property type="protein sequence ID" value="SDE39764.1"/>
    <property type="molecule type" value="Genomic_DNA"/>
</dbReference>
<feature type="compositionally biased region" description="Acidic residues" evidence="7">
    <location>
        <begin position="136"/>
        <end position="147"/>
    </location>
</feature>
<reference evidence="11 13" key="3">
    <citation type="submission" date="2018-11" db="EMBL/GenBank/DDBJ databases">
        <authorList>
            <consortium name="Pathogen Informatics"/>
        </authorList>
    </citation>
    <scope>NUCLEOTIDE SEQUENCE [LARGE SCALE GENOMIC DNA]</scope>
    <source>
        <strain evidence="11 13">NCTC10327</strain>
    </source>
</reference>
<comment type="subcellular location">
    <subcellularLocation>
        <location evidence="1">Cell membrane</location>
        <topology evidence="1">Multi-pass membrane protein</topology>
    </subcellularLocation>
</comment>
<keyword evidence="5 8" id="KW-1133">Transmembrane helix</keyword>
<keyword evidence="11" id="KW-0830">Ubiquinone</keyword>
<evidence type="ECO:0000256" key="1">
    <source>
        <dbReference type="ARBA" id="ARBA00004651"/>
    </source>
</evidence>
<gene>
    <name evidence="11" type="primary">mrpC</name>
    <name evidence="11" type="ORF">NCTC10327_00251</name>
    <name evidence="9" type="ORF">R6G71_00465</name>
    <name evidence="10" type="ORF">SAMN05421878_1088</name>
</gene>
<feature type="region of interest" description="Disordered" evidence="7">
    <location>
        <begin position="123"/>
        <end position="150"/>
    </location>
</feature>
<protein>
    <submittedName>
        <fullName evidence="10">Multicomponent Na+:H+ antiporter subunit C</fullName>
    </submittedName>
    <submittedName>
        <fullName evidence="11">NADH-ubiquinone oxidoreductase chain 4L</fullName>
    </submittedName>
    <submittedName>
        <fullName evidence="9">Na(+)/H(+) antiporter subunit C</fullName>
    </submittedName>
</protein>
<keyword evidence="3" id="KW-1003">Cell membrane</keyword>
<reference evidence="9" key="4">
    <citation type="submission" date="2023-10" db="EMBL/GenBank/DDBJ databases">
        <title>Whole Genome based description of the genera Actinobaculum and Actinotignum reveals a complex phylogenetic relationship within the species included in the genus Actinotignum.</title>
        <authorList>
            <person name="Jensen C.S."/>
            <person name="Dargis R."/>
            <person name="Kemp M."/>
            <person name="Christensen J.J."/>
        </authorList>
    </citation>
    <scope>NUCLEOTIDE SEQUENCE</scope>
    <source>
        <strain evidence="9">Actinobaculum_suis_CCUG19206T</strain>
    </source>
</reference>
<feature type="transmembrane region" description="Helical" evidence="8">
    <location>
        <begin position="70"/>
        <end position="94"/>
    </location>
</feature>
<dbReference type="Gene3D" id="1.10.287.3510">
    <property type="match status" value="1"/>
</dbReference>
<dbReference type="OrthoDB" id="9799219at2"/>
<keyword evidence="6 8" id="KW-0472">Membrane</keyword>
<dbReference type="GO" id="GO:0005886">
    <property type="term" value="C:plasma membrane"/>
    <property type="evidence" value="ECO:0007669"/>
    <property type="project" value="UniProtKB-SubCell"/>
</dbReference>
<dbReference type="Proteomes" id="UP000269974">
    <property type="component" value="Unassembled WGS sequence"/>
</dbReference>
<keyword evidence="4 8" id="KW-0812">Transmembrane</keyword>
<evidence type="ECO:0000313" key="9">
    <source>
        <dbReference type="EMBL" id="MDY5152538.1"/>
    </source>
</evidence>
<dbReference type="AlphaFoldDB" id="A0A1B9BCT0"/>
<evidence type="ECO:0000313" key="13">
    <source>
        <dbReference type="Proteomes" id="UP000269974"/>
    </source>
</evidence>
<proteinExistence type="inferred from homology"/>
<evidence type="ECO:0000256" key="4">
    <source>
        <dbReference type="ARBA" id="ARBA00022692"/>
    </source>
</evidence>
<reference evidence="12" key="2">
    <citation type="submission" date="2016-10" db="EMBL/GenBank/DDBJ databases">
        <authorList>
            <person name="Varghese N."/>
        </authorList>
    </citation>
    <scope>NUCLEOTIDE SEQUENCE [LARGE SCALE GENOMIC DNA]</scope>
    <source>
        <strain evidence="12">DSM 20639</strain>
    </source>
</reference>
<dbReference type="Proteomes" id="UP001273799">
    <property type="component" value="Unassembled WGS sequence"/>
</dbReference>
<organism evidence="11 13">
    <name type="scientific">Actinobaculum suis</name>
    <dbReference type="NCBI Taxonomy" id="1657"/>
    <lineage>
        <taxon>Bacteria</taxon>
        <taxon>Bacillati</taxon>
        <taxon>Actinomycetota</taxon>
        <taxon>Actinomycetes</taxon>
        <taxon>Actinomycetales</taxon>
        <taxon>Actinomycetaceae</taxon>
        <taxon>Actinobaculum</taxon>
    </lineage>
</organism>
<dbReference type="InterPro" id="IPR050601">
    <property type="entry name" value="CPA3_antiporter_subunitC"/>
</dbReference>
<evidence type="ECO:0000313" key="11">
    <source>
        <dbReference type="EMBL" id="VDG75545.1"/>
    </source>
</evidence>
<dbReference type="InterPro" id="IPR039428">
    <property type="entry name" value="NUOK/Mnh_C1-like"/>
</dbReference>
<evidence type="ECO:0000313" key="10">
    <source>
        <dbReference type="EMBL" id="SDE39764.1"/>
    </source>
</evidence>
<evidence type="ECO:0000256" key="3">
    <source>
        <dbReference type="ARBA" id="ARBA00022475"/>
    </source>
</evidence>
<evidence type="ECO:0000313" key="12">
    <source>
        <dbReference type="Proteomes" id="UP000182744"/>
    </source>
</evidence>
<reference evidence="10" key="1">
    <citation type="submission" date="2016-10" db="EMBL/GenBank/DDBJ databases">
        <authorList>
            <person name="Varghese N."/>
            <person name="Submissions S."/>
        </authorList>
    </citation>
    <scope>NUCLEOTIDE SEQUENCE</scope>
    <source>
        <strain evidence="10">DSM 20639</strain>
    </source>
</reference>
<name>A0A1B9BCT0_9ACTO</name>
<dbReference type="Proteomes" id="UP000182744">
    <property type="component" value="Unassembled WGS sequence"/>
</dbReference>
<dbReference type="RefSeq" id="WP_065415078.1">
    <property type="nucleotide sequence ID" value="NZ_FNAU01000008.1"/>
</dbReference>
<accession>A0A1B9BCT0</accession>
<dbReference type="PANTHER" id="PTHR34583:SF2">
    <property type="entry name" value="ANTIPORTER SUBUNIT MNHC2-RELATED"/>
    <property type="match status" value="1"/>
</dbReference>
<evidence type="ECO:0000256" key="2">
    <source>
        <dbReference type="ARBA" id="ARBA00010388"/>
    </source>
</evidence>
<feature type="transmembrane region" description="Helical" evidence="8">
    <location>
        <begin position="6"/>
        <end position="23"/>
    </location>
</feature>
<feature type="transmembrane region" description="Helical" evidence="8">
    <location>
        <begin position="30"/>
        <end position="50"/>
    </location>
</feature>